<sequence>MDKEDFDMLFNERVAGRLARLGFVSKGKTLYFQEKHFTIALVRLGGRMSSPGSISHILCFRHSFLRDRTERIPSKFPTEVFDYPYKFKPLEDADKELVYRPQNLNYDYERFHWESADERSVCQELDRIAAHIENRFLPWAKTLTPATARLEITQFGEKAWCEQMWIADYAAAAE</sequence>
<proteinExistence type="predicted"/>
<comment type="caution">
    <text evidence="1">The sequence shown here is derived from an EMBL/GenBank/DDBJ whole genome shotgun (WGS) entry which is preliminary data.</text>
</comment>
<evidence type="ECO:0000313" key="1">
    <source>
        <dbReference type="EMBL" id="RUL95814.1"/>
    </source>
</evidence>
<reference evidence="1 2" key="1">
    <citation type="journal article" date="2015" name="Int. J. Syst. Evol. Microbiol.">
        <title>Rhizobium anhuiense sp. nov., isolated from effective nodules of Vicia faba and Pisum sativum.</title>
        <authorList>
            <person name="Zhang Y.J."/>
            <person name="Zheng W.T."/>
            <person name="Everall I."/>
            <person name="Young J.P."/>
            <person name="Zhang X.X."/>
            <person name="Tian C.F."/>
            <person name="Sui X.H."/>
            <person name="Wang E.T."/>
            <person name="Chen W.X."/>
        </authorList>
    </citation>
    <scope>NUCLEOTIDE SEQUENCE [LARGE SCALE GENOMIC DNA]</scope>
    <source>
        <strain evidence="1 2">CCBAU 23252</strain>
    </source>
</reference>
<dbReference type="RefSeq" id="WP_127431855.1">
    <property type="nucleotide sequence ID" value="NZ_BMFI01000026.1"/>
</dbReference>
<protein>
    <recommendedName>
        <fullName evidence="3">DUF4304 domain-containing protein</fullName>
    </recommendedName>
</protein>
<dbReference type="AlphaFoldDB" id="A0A3S0RFF1"/>
<evidence type="ECO:0008006" key="3">
    <source>
        <dbReference type="Google" id="ProtNLM"/>
    </source>
</evidence>
<dbReference type="Proteomes" id="UP000273611">
    <property type="component" value="Unassembled WGS sequence"/>
</dbReference>
<gene>
    <name evidence="1" type="ORF">EEQ99_33280</name>
</gene>
<dbReference type="EMBL" id="RIBW01000028">
    <property type="protein sequence ID" value="RUL95814.1"/>
    <property type="molecule type" value="Genomic_DNA"/>
</dbReference>
<name>A0A3S0RFF1_9HYPH</name>
<organism evidence="1 2">
    <name type="scientific">Rhizobium anhuiense</name>
    <dbReference type="NCBI Taxonomy" id="1184720"/>
    <lineage>
        <taxon>Bacteria</taxon>
        <taxon>Pseudomonadati</taxon>
        <taxon>Pseudomonadota</taxon>
        <taxon>Alphaproteobacteria</taxon>
        <taxon>Hyphomicrobiales</taxon>
        <taxon>Rhizobiaceae</taxon>
        <taxon>Rhizobium/Agrobacterium group</taxon>
        <taxon>Rhizobium</taxon>
    </lineage>
</organism>
<dbReference type="GeneID" id="75222049"/>
<accession>A0A3S0RFF1</accession>
<evidence type="ECO:0000313" key="2">
    <source>
        <dbReference type="Proteomes" id="UP000273611"/>
    </source>
</evidence>